<dbReference type="InterPro" id="IPR046288">
    <property type="entry name" value="DUF6325"/>
</dbReference>
<organism evidence="1 2">
    <name type="scientific">Pseudonocardia ailaonensis</name>
    <dbReference type="NCBI Taxonomy" id="367279"/>
    <lineage>
        <taxon>Bacteria</taxon>
        <taxon>Bacillati</taxon>
        <taxon>Actinomycetota</taxon>
        <taxon>Actinomycetes</taxon>
        <taxon>Pseudonocardiales</taxon>
        <taxon>Pseudonocardiaceae</taxon>
        <taxon>Pseudonocardia</taxon>
    </lineage>
</organism>
<comment type="caution">
    <text evidence="1">The sequence shown here is derived from an EMBL/GenBank/DDBJ whole genome shotgun (WGS) entry which is preliminary data.</text>
</comment>
<gene>
    <name evidence="1" type="ORF">GCM10009836_73300</name>
</gene>
<name>A0ABN2NRF0_9PSEU</name>
<protein>
    <recommendedName>
        <fullName evidence="3">DUF1269 domain-containing protein</fullName>
    </recommendedName>
</protein>
<dbReference type="EMBL" id="BAAAQK010000035">
    <property type="protein sequence ID" value="GAA1881383.1"/>
    <property type="molecule type" value="Genomic_DNA"/>
</dbReference>
<evidence type="ECO:0008006" key="3">
    <source>
        <dbReference type="Google" id="ProtNLM"/>
    </source>
</evidence>
<evidence type="ECO:0000313" key="2">
    <source>
        <dbReference type="Proteomes" id="UP001500449"/>
    </source>
</evidence>
<accession>A0ABN2NRF0</accession>
<keyword evidence="2" id="KW-1185">Reference proteome</keyword>
<evidence type="ECO:0000313" key="1">
    <source>
        <dbReference type="EMBL" id="GAA1881383.1"/>
    </source>
</evidence>
<reference evidence="1 2" key="1">
    <citation type="journal article" date="2019" name="Int. J. Syst. Evol. Microbiol.">
        <title>The Global Catalogue of Microorganisms (GCM) 10K type strain sequencing project: providing services to taxonomists for standard genome sequencing and annotation.</title>
        <authorList>
            <consortium name="The Broad Institute Genomics Platform"/>
            <consortium name="The Broad Institute Genome Sequencing Center for Infectious Disease"/>
            <person name="Wu L."/>
            <person name="Ma J."/>
        </authorList>
    </citation>
    <scope>NUCLEOTIDE SEQUENCE [LARGE SCALE GENOMIC DNA]</scope>
    <source>
        <strain evidence="1 2">JCM 16009</strain>
    </source>
</reference>
<dbReference type="Proteomes" id="UP001500449">
    <property type="component" value="Unassembled WGS sequence"/>
</dbReference>
<sequence>MTGPVEWVALAFPGETVDPAVVPEIARLVDAGTVRILDLLLVHRSVDGAVSVTEYDSLDGPVRAALDAVDGDVLGLLGEVDLPVIAEELAPDSTALVVVWESLWAAGLAEAVRGAGGLLLTHDRIPADTVDAALAATDGVVS</sequence>
<dbReference type="RefSeq" id="WP_344428310.1">
    <property type="nucleotide sequence ID" value="NZ_BAAAQK010000035.1"/>
</dbReference>
<dbReference type="Pfam" id="PF19850">
    <property type="entry name" value="DUF6325"/>
    <property type="match status" value="1"/>
</dbReference>
<proteinExistence type="predicted"/>